<dbReference type="RefSeq" id="WP_289269594.1">
    <property type="nucleotide sequence ID" value="NZ_OX365700.1"/>
</dbReference>
<dbReference type="EMBL" id="OX365700">
    <property type="protein sequence ID" value="CAI4032872.1"/>
    <property type="molecule type" value="Genomic_DNA"/>
</dbReference>
<evidence type="ECO:0000313" key="1">
    <source>
        <dbReference type="EMBL" id="CAI4032872.1"/>
    </source>
</evidence>
<protein>
    <submittedName>
        <fullName evidence="1">Uncharacterized protein</fullName>
    </submittedName>
</protein>
<name>A0AA86N1A6_9BACT</name>
<evidence type="ECO:0000313" key="2">
    <source>
        <dbReference type="Proteomes" id="UP001179121"/>
    </source>
</evidence>
<dbReference type="Proteomes" id="UP001179121">
    <property type="component" value="Chromosome"/>
</dbReference>
<accession>A0AA86N1A6</accession>
<dbReference type="AlphaFoldDB" id="A0AA86N1A6"/>
<proteinExistence type="predicted"/>
<dbReference type="KEGG" id="nti:DNFV4_03302"/>
<sequence length="109" mass="12080">MTEQEINRAVLYVTAATSYDRALVERIVRTGLLELESLAASETLSCGRDPLLEYVCQWTMKRTGQAEPLVREVLGCAGRWLDEAYDEIAKHHPELVKPSGEEGSGLTSV</sequence>
<keyword evidence="2" id="KW-1185">Reference proteome</keyword>
<gene>
    <name evidence="1" type="ORF">DNFV4_03302</name>
</gene>
<organism evidence="1 2">
    <name type="scientific">Nitrospira tepida</name>
    <dbReference type="NCBI Taxonomy" id="2973512"/>
    <lineage>
        <taxon>Bacteria</taxon>
        <taxon>Pseudomonadati</taxon>
        <taxon>Nitrospirota</taxon>
        <taxon>Nitrospiria</taxon>
        <taxon>Nitrospirales</taxon>
        <taxon>Nitrospiraceae</taxon>
        <taxon>Nitrospira</taxon>
    </lineage>
</organism>
<reference evidence="1" key="1">
    <citation type="submission" date="2022-10" db="EMBL/GenBank/DDBJ databases">
        <authorList>
            <person name="Koch H."/>
        </authorList>
    </citation>
    <scope>NUCLEOTIDE SEQUENCE</scope>
    <source>
        <strain evidence="1">DNF</strain>
    </source>
</reference>